<dbReference type="Pfam" id="PF00258">
    <property type="entry name" value="Flavodoxin_1"/>
    <property type="match status" value="1"/>
</dbReference>
<dbReference type="InterPro" id="IPR010086">
    <property type="entry name" value="Flavodoxin_lc"/>
</dbReference>
<evidence type="ECO:0000256" key="2">
    <source>
        <dbReference type="ARBA" id="ARBA00005267"/>
    </source>
</evidence>
<dbReference type="Gene3D" id="3.40.50.360">
    <property type="match status" value="1"/>
</dbReference>
<gene>
    <name evidence="9" type="ORF">F1B92_06330</name>
</gene>
<keyword evidence="3 7" id="KW-0813">Transport</keyword>
<protein>
    <recommendedName>
        <fullName evidence="7">Flavodoxin</fullName>
    </recommendedName>
</protein>
<keyword evidence="4 7" id="KW-0285">Flavoprotein</keyword>
<dbReference type="PIRSF" id="PIRSF038996">
    <property type="entry name" value="FldA"/>
    <property type="match status" value="1"/>
</dbReference>
<reference evidence="9 10" key="1">
    <citation type="submission" date="2019-09" db="EMBL/GenBank/DDBJ databases">
        <authorList>
            <person name="Silva M."/>
            <person name="Pereira G."/>
            <person name="Lopes-Da-Costa L."/>
            <person name="Silva E."/>
        </authorList>
    </citation>
    <scope>NUCLEOTIDE SEQUENCE [LARGE SCALE GENOMIC DNA]</scope>
    <source>
        <strain evidence="9 10">FMV-PI01</strain>
    </source>
</reference>
<comment type="cofactor">
    <cofactor evidence="1 7">
        <name>FMN</name>
        <dbReference type="ChEBI" id="CHEBI:58210"/>
    </cofactor>
</comment>
<keyword evidence="6 7" id="KW-0249">Electron transport</keyword>
<evidence type="ECO:0000256" key="3">
    <source>
        <dbReference type="ARBA" id="ARBA00022448"/>
    </source>
</evidence>
<accession>A0A6L5WHV6</accession>
<dbReference type="PANTHER" id="PTHR42809">
    <property type="entry name" value="FLAVODOXIN 2"/>
    <property type="match status" value="1"/>
</dbReference>
<dbReference type="SUPFAM" id="SSF52218">
    <property type="entry name" value="Flavoproteins"/>
    <property type="match status" value="1"/>
</dbReference>
<evidence type="ECO:0000313" key="9">
    <source>
        <dbReference type="EMBL" id="MSN96780.1"/>
    </source>
</evidence>
<keyword evidence="5 7" id="KW-0288">FMN</keyword>
<dbReference type="InterPro" id="IPR008254">
    <property type="entry name" value="Flavodoxin/NO_synth"/>
</dbReference>
<dbReference type="Proteomes" id="UP000476338">
    <property type="component" value="Unassembled WGS sequence"/>
</dbReference>
<name>A0A6L5WHV6_9BACT</name>
<evidence type="ECO:0000256" key="5">
    <source>
        <dbReference type="ARBA" id="ARBA00022643"/>
    </source>
</evidence>
<dbReference type="GO" id="GO:0009055">
    <property type="term" value="F:electron transfer activity"/>
    <property type="evidence" value="ECO:0007669"/>
    <property type="project" value="UniProtKB-UniRule"/>
</dbReference>
<reference evidence="9 10" key="2">
    <citation type="submission" date="2020-03" db="EMBL/GenBank/DDBJ databases">
        <title>Campylobacter portucalensis sp. nov., a new species of Campylobacter isolated from the reproductive tract of bulls.</title>
        <authorList>
            <person name="Silva M.F."/>
            <person name="Pereira G."/>
            <person name="Carneiro C."/>
            <person name="Hemphill A."/>
            <person name="Mateus L."/>
            <person name="Lopes-Da-Costa L."/>
            <person name="Silva E."/>
        </authorList>
    </citation>
    <scope>NUCLEOTIDE SEQUENCE [LARGE SCALE GENOMIC DNA]</scope>
    <source>
        <strain evidence="9 10">FMV-PI01</strain>
    </source>
</reference>
<dbReference type="AlphaFoldDB" id="A0A6L5WHV6"/>
<comment type="function">
    <text evidence="7">Low-potential electron donor to a number of redox enzymes.</text>
</comment>
<evidence type="ECO:0000256" key="7">
    <source>
        <dbReference type="PIRNR" id="PIRNR038996"/>
    </source>
</evidence>
<evidence type="ECO:0000256" key="4">
    <source>
        <dbReference type="ARBA" id="ARBA00022630"/>
    </source>
</evidence>
<dbReference type="PROSITE" id="PS00201">
    <property type="entry name" value="FLAVODOXIN"/>
    <property type="match status" value="1"/>
</dbReference>
<feature type="domain" description="Flavodoxin-like" evidence="8">
    <location>
        <begin position="2"/>
        <end position="157"/>
    </location>
</feature>
<sequence length="160" mass="17712">MVGIFYGSSKGSTRDVANFIGNELDAKIFNIKDVKSVDEFSKFSTLIFASSSYGFGELQEDWLEKINLLDGVKFSDKKVALIGVGGLARHADSFCSSLVEFLPKIKAATRVGSSDLDGYEIQNSSAFINGKFIGLCVDFKGDENWQKRAKKWCENLKNEI</sequence>
<evidence type="ECO:0000256" key="6">
    <source>
        <dbReference type="ARBA" id="ARBA00022982"/>
    </source>
</evidence>
<dbReference type="PANTHER" id="PTHR42809:SF1">
    <property type="entry name" value="FLAVODOXIN 1"/>
    <property type="match status" value="1"/>
</dbReference>
<evidence type="ECO:0000256" key="1">
    <source>
        <dbReference type="ARBA" id="ARBA00001917"/>
    </source>
</evidence>
<dbReference type="GO" id="GO:0010181">
    <property type="term" value="F:FMN binding"/>
    <property type="evidence" value="ECO:0007669"/>
    <property type="project" value="UniProtKB-UniRule"/>
</dbReference>
<evidence type="ECO:0000259" key="8">
    <source>
        <dbReference type="PROSITE" id="PS50902"/>
    </source>
</evidence>
<dbReference type="RefSeq" id="WP_154571047.1">
    <property type="nucleotide sequence ID" value="NZ_VWSJ01000025.1"/>
</dbReference>
<organism evidence="9 10">
    <name type="scientific">Campylobacter portucalensis</name>
    <dbReference type="NCBI Taxonomy" id="2608384"/>
    <lineage>
        <taxon>Bacteria</taxon>
        <taxon>Pseudomonadati</taxon>
        <taxon>Campylobacterota</taxon>
        <taxon>Epsilonproteobacteria</taxon>
        <taxon>Campylobacterales</taxon>
        <taxon>Campylobacteraceae</taxon>
        <taxon>Campylobacter</taxon>
    </lineage>
</organism>
<dbReference type="InterPro" id="IPR050619">
    <property type="entry name" value="Flavodoxin"/>
</dbReference>
<keyword evidence="10" id="KW-1185">Reference proteome</keyword>
<dbReference type="EMBL" id="VWSJ01000025">
    <property type="protein sequence ID" value="MSN96780.1"/>
    <property type="molecule type" value="Genomic_DNA"/>
</dbReference>
<evidence type="ECO:0000313" key="10">
    <source>
        <dbReference type="Proteomes" id="UP000476338"/>
    </source>
</evidence>
<comment type="caution">
    <text evidence="9">The sequence shown here is derived from an EMBL/GenBank/DDBJ whole genome shotgun (WGS) entry which is preliminary data.</text>
</comment>
<dbReference type="PROSITE" id="PS50902">
    <property type="entry name" value="FLAVODOXIN_LIKE"/>
    <property type="match status" value="1"/>
</dbReference>
<proteinExistence type="inferred from homology"/>
<dbReference type="InterPro" id="IPR001226">
    <property type="entry name" value="Flavodoxin_CS"/>
</dbReference>
<comment type="similarity">
    <text evidence="2 7">Belongs to the flavodoxin family.</text>
</comment>
<dbReference type="InterPro" id="IPR029039">
    <property type="entry name" value="Flavoprotein-like_sf"/>
</dbReference>